<dbReference type="PANTHER" id="PTHR46344:SF4">
    <property type="entry name" value="OS07G0153400 PROTEIN"/>
    <property type="match status" value="1"/>
</dbReference>
<dbReference type="SUPFAM" id="SSF117281">
    <property type="entry name" value="Kelch motif"/>
    <property type="match status" value="1"/>
</dbReference>
<dbReference type="Proteomes" id="UP000663760">
    <property type="component" value="Chromosome 3"/>
</dbReference>
<dbReference type="PANTHER" id="PTHR46344">
    <property type="entry name" value="OS02G0202900 PROTEIN"/>
    <property type="match status" value="1"/>
</dbReference>
<evidence type="ECO:0000313" key="6">
    <source>
        <dbReference type="Proteomes" id="UP000663760"/>
    </source>
</evidence>
<dbReference type="Gene3D" id="2.120.10.80">
    <property type="entry name" value="Kelch-type beta propeller"/>
    <property type="match status" value="1"/>
</dbReference>
<dbReference type="InterPro" id="IPR001810">
    <property type="entry name" value="F-box_dom"/>
</dbReference>
<reference evidence="5" key="1">
    <citation type="submission" date="2020-02" db="EMBL/GenBank/DDBJ databases">
        <authorList>
            <person name="Scholz U."/>
            <person name="Mascher M."/>
            <person name="Fiebig A."/>
        </authorList>
    </citation>
    <scope>NUCLEOTIDE SEQUENCE</scope>
</reference>
<sequence length="406" mass="44799">MQRVRISSHSPVQKLGDSQMSSSPKFKLATATRRLTPPEPPSSMESAQLIPGLPDDVALNCLLRLPVGTHPSCSSVCRSWRQLLGNKERFFSQRKRLGFSSPWLFVLAFDRCTGKIRWQVLDLTLLSWHTIADMPCRDRLSPHGIRCIAVPDEAALLVCGGTVAGMDCPLDTVVRFDLQRDRWTTMSRMLTPRSFFAGGLIGGLVYAAGGSSTNFAELNSAEVLDPGRGEWRPVASMSSSMIAFDSAVLDGKLLMTEGWVWPFVFSPRGQSYDPRADVWEPMAPGLREGWTGASVVVGGHLFVICEHESLRMKFYDRESDSWETVDGSPVPKKIAKPFSVNAGDHKICVVGRDLHAAVGHVRRTDLQAPEEGKERKKASFSVRWQIVDSPETLRGVTPSSALVLYG</sequence>
<feature type="region of interest" description="Disordered" evidence="3">
    <location>
        <begin position="1"/>
        <end position="24"/>
    </location>
</feature>
<dbReference type="InterPro" id="IPR036047">
    <property type="entry name" value="F-box-like_dom_sf"/>
</dbReference>
<protein>
    <recommendedName>
        <fullName evidence="4">F-box domain-containing protein</fullName>
    </recommendedName>
</protein>
<dbReference type="SMART" id="SM00256">
    <property type="entry name" value="FBOX"/>
    <property type="match status" value="1"/>
</dbReference>
<organism evidence="5 6">
    <name type="scientific">Spirodela intermedia</name>
    <name type="common">Intermediate duckweed</name>
    <dbReference type="NCBI Taxonomy" id="51605"/>
    <lineage>
        <taxon>Eukaryota</taxon>
        <taxon>Viridiplantae</taxon>
        <taxon>Streptophyta</taxon>
        <taxon>Embryophyta</taxon>
        <taxon>Tracheophyta</taxon>
        <taxon>Spermatophyta</taxon>
        <taxon>Magnoliopsida</taxon>
        <taxon>Liliopsida</taxon>
        <taxon>Araceae</taxon>
        <taxon>Lemnoideae</taxon>
        <taxon>Spirodela</taxon>
    </lineage>
</organism>
<evidence type="ECO:0000256" key="3">
    <source>
        <dbReference type="SAM" id="MobiDB-lite"/>
    </source>
</evidence>
<dbReference type="InterPro" id="IPR006652">
    <property type="entry name" value="Kelch_1"/>
</dbReference>
<dbReference type="AlphaFoldDB" id="A0A7I8K8F0"/>
<dbReference type="SUPFAM" id="SSF81383">
    <property type="entry name" value="F-box domain"/>
    <property type="match status" value="1"/>
</dbReference>
<dbReference type="OrthoDB" id="45365at2759"/>
<accession>A0A7I8K8F0</accession>
<dbReference type="SMART" id="SM00612">
    <property type="entry name" value="Kelch"/>
    <property type="match status" value="2"/>
</dbReference>
<proteinExistence type="predicted"/>
<feature type="domain" description="F-box" evidence="4">
    <location>
        <begin position="53"/>
        <end position="93"/>
    </location>
</feature>
<keyword evidence="1" id="KW-0880">Kelch repeat</keyword>
<dbReference type="Gene3D" id="1.20.1280.50">
    <property type="match status" value="1"/>
</dbReference>
<evidence type="ECO:0000256" key="2">
    <source>
        <dbReference type="ARBA" id="ARBA00022737"/>
    </source>
</evidence>
<dbReference type="Pfam" id="PF00646">
    <property type="entry name" value="F-box"/>
    <property type="match status" value="1"/>
</dbReference>
<keyword evidence="2" id="KW-0677">Repeat</keyword>
<evidence type="ECO:0000259" key="4">
    <source>
        <dbReference type="SMART" id="SM00256"/>
    </source>
</evidence>
<dbReference type="EMBL" id="LR746266">
    <property type="protein sequence ID" value="CAA7393895.1"/>
    <property type="molecule type" value="Genomic_DNA"/>
</dbReference>
<keyword evidence="6" id="KW-1185">Reference proteome</keyword>
<dbReference type="InterPro" id="IPR015915">
    <property type="entry name" value="Kelch-typ_b-propeller"/>
</dbReference>
<name>A0A7I8K8F0_SPIIN</name>
<dbReference type="CDD" id="cd22152">
    <property type="entry name" value="F-box_AtAFR-like"/>
    <property type="match status" value="1"/>
</dbReference>
<evidence type="ECO:0000313" key="5">
    <source>
        <dbReference type="EMBL" id="CAA7393895.1"/>
    </source>
</evidence>
<evidence type="ECO:0000256" key="1">
    <source>
        <dbReference type="ARBA" id="ARBA00022441"/>
    </source>
</evidence>
<gene>
    <name evidence="5" type="ORF">SI8410_03004587</name>
</gene>
<dbReference type="Pfam" id="PF01344">
    <property type="entry name" value="Kelch_1"/>
    <property type="match status" value="1"/>
</dbReference>